<dbReference type="SMART" id="SM00249">
    <property type="entry name" value="PHD"/>
    <property type="match status" value="3"/>
</dbReference>
<dbReference type="KEGG" id="dzi:111276969"/>
<dbReference type="InterPro" id="IPR002219">
    <property type="entry name" value="PKC_DAG/PE"/>
</dbReference>
<accession>A0A6P5WT66</accession>
<keyword evidence="3" id="KW-0863">Zinc-finger</keyword>
<dbReference type="AlphaFoldDB" id="A0A6P5WT66"/>
<evidence type="ECO:0000259" key="5">
    <source>
        <dbReference type="PROSITE" id="PS50081"/>
    </source>
</evidence>
<dbReference type="PROSITE" id="PS50081">
    <property type="entry name" value="ZF_DAG_PE_2"/>
    <property type="match status" value="1"/>
</dbReference>
<reference evidence="7" key="1">
    <citation type="submission" date="2025-08" db="UniProtKB">
        <authorList>
            <consortium name="RefSeq"/>
        </authorList>
    </citation>
    <scope>IDENTIFICATION</scope>
    <source>
        <tissue evidence="7">Fruit stalk</tissue>
    </source>
</reference>
<protein>
    <submittedName>
        <fullName evidence="7">Uncharacterized protein LOC111276969</fullName>
    </submittedName>
</protein>
<dbReference type="InterPro" id="IPR001965">
    <property type="entry name" value="Znf_PHD"/>
</dbReference>
<evidence type="ECO:0000256" key="1">
    <source>
        <dbReference type="ARBA" id="ARBA00022723"/>
    </source>
</evidence>
<dbReference type="Pfam" id="PF03107">
    <property type="entry name" value="C1_2"/>
    <property type="match status" value="5"/>
</dbReference>
<evidence type="ECO:0000256" key="3">
    <source>
        <dbReference type="ARBA" id="ARBA00022771"/>
    </source>
</evidence>
<keyword evidence="2" id="KW-0677">Repeat</keyword>
<keyword evidence="6" id="KW-1185">Reference proteome</keyword>
<feature type="domain" description="Phorbol-ester/DAG-type" evidence="5">
    <location>
        <begin position="118"/>
        <end position="185"/>
    </location>
</feature>
<dbReference type="Proteomes" id="UP000515121">
    <property type="component" value="Unplaced"/>
</dbReference>
<dbReference type="InterPro" id="IPR046349">
    <property type="entry name" value="C1-like_sf"/>
</dbReference>
<dbReference type="SUPFAM" id="SSF57889">
    <property type="entry name" value="Cysteine-rich domain"/>
    <property type="match status" value="4"/>
</dbReference>
<dbReference type="OrthoDB" id="929503at2759"/>
<evidence type="ECO:0000313" key="6">
    <source>
        <dbReference type="Proteomes" id="UP000515121"/>
    </source>
</evidence>
<evidence type="ECO:0000313" key="7">
    <source>
        <dbReference type="RefSeq" id="XP_022718721.1"/>
    </source>
</evidence>
<proteinExistence type="predicted"/>
<dbReference type="PANTHER" id="PTHR46288">
    <property type="entry name" value="PHORBOL-ESTER/DAG-TYPE DOMAIN-CONTAINING PROTEIN"/>
    <property type="match status" value="1"/>
</dbReference>
<sequence>MDQIHHFLHRHHLMLTGEEEVKDGVVCSGCHKGLPGPIYGCSDCKFYLHKSCADLPQEIQNFFHPCPLFLTIRSYSYKCNACFEDGSGFSYRCTRCDFDMHVKCAQRPTIKSEGEELIHHFTHWHPLTLVEQKKDIEVLCRICEKLCSGSSNYSAYGCEKCNFFLHNSCMINIPRQISHFFHPSCPLILLTYGRYRCRGCAEESSGLAFSCGKCDFQLDVKCALLPTVESKGANKIQHFAHQHPLALRENMEFGSEVWCRACGDNCLGPCFGCGRCFFFLHTSCASEIPQEIHYPFHPLHPLYLSPLLPDPAHPTFWCPACCGRHDRFLLVYRCAKSITTLNYFRGPEYRQSHFQG</sequence>
<dbReference type="InterPro" id="IPR004146">
    <property type="entry name" value="DC1"/>
</dbReference>
<organism evidence="6 7">
    <name type="scientific">Durio zibethinus</name>
    <name type="common">Durian</name>
    <dbReference type="NCBI Taxonomy" id="66656"/>
    <lineage>
        <taxon>Eukaryota</taxon>
        <taxon>Viridiplantae</taxon>
        <taxon>Streptophyta</taxon>
        <taxon>Embryophyta</taxon>
        <taxon>Tracheophyta</taxon>
        <taxon>Spermatophyta</taxon>
        <taxon>Magnoliopsida</taxon>
        <taxon>eudicotyledons</taxon>
        <taxon>Gunneridae</taxon>
        <taxon>Pentapetalae</taxon>
        <taxon>rosids</taxon>
        <taxon>malvids</taxon>
        <taxon>Malvales</taxon>
        <taxon>Malvaceae</taxon>
        <taxon>Helicteroideae</taxon>
        <taxon>Durio</taxon>
    </lineage>
</organism>
<gene>
    <name evidence="7" type="primary">LOC111276969</name>
</gene>
<keyword evidence="1" id="KW-0479">Metal-binding</keyword>
<dbReference type="PANTHER" id="PTHR46288:SF82">
    <property type="entry name" value="CYSTEINE_HISTIDINE-RICH C1 DOMAIN FAMILY PROTEIN"/>
    <property type="match status" value="1"/>
</dbReference>
<evidence type="ECO:0000256" key="4">
    <source>
        <dbReference type="ARBA" id="ARBA00022833"/>
    </source>
</evidence>
<dbReference type="Gene3D" id="3.30.60.20">
    <property type="match status" value="2"/>
</dbReference>
<evidence type="ECO:0000256" key="2">
    <source>
        <dbReference type="ARBA" id="ARBA00022737"/>
    </source>
</evidence>
<dbReference type="RefSeq" id="XP_022718721.1">
    <property type="nucleotide sequence ID" value="XM_022862986.1"/>
</dbReference>
<keyword evidence="4" id="KW-0862">Zinc</keyword>
<dbReference type="GeneID" id="111276969"/>
<dbReference type="GO" id="GO:0008270">
    <property type="term" value="F:zinc ion binding"/>
    <property type="evidence" value="ECO:0007669"/>
    <property type="project" value="UniProtKB-KW"/>
</dbReference>
<name>A0A6P5WT66_DURZI</name>